<evidence type="ECO:0000313" key="1">
    <source>
        <dbReference type="EMBL" id="KAE9027211.1"/>
    </source>
</evidence>
<dbReference type="AlphaFoldDB" id="A0A6A3M4Y9"/>
<sequence>MRRRKLARQTPRELYNFINNIGHVAENWPEKDICAICFMNGER</sequence>
<dbReference type="Proteomes" id="UP000429607">
    <property type="component" value="Unassembled WGS sequence"/>
</dbReference>
<accession>A0A6A3M4Y9</accession>
<reference evidence="1 2" key="1">
    <citation type="submission" date="2018-09" db="EMBL/GenBank/DDBJ databases">
        <title>Genomic investigation of the strawberry pathogen Phytophthora fragariae indicates pathogenicity is determined by transcriptional variation in three key races.</title>
        <authorList>
            <person name="Adams T.M."/>
            <person name="Armitage A.D."/>
            <person name="Sobczyk M.K."/>
            <person name="Bates H.J."/>
            <person name="Dunwell J.M."/>
            <person name="Nellist C.F."/>
            <person name="Harrison R.J."/>
        </authorList>
    </citation>
    <scope>NUCLEOTIDE SEQUENCE [LARGE SCALE GENOMIC DNA]</scope>
    <source>
        <strain evidence="1 2">SCRP249</strain>
    </source>
</reference>
<name>A0A6A3M4Y9_9STRA</name>
<evidence type="ECO:0000313" key="2">
    <source>
        <dbReference type="Proteomes" id="UP000429607"/>
    </source>
</evidence>
<gene>
    <name evidence="1" type="ORF">PR001_g12027</name>
</gene>
<protein>
    <submittedName>
        <fullName evidence="1">Uncharacterized protein</fullName>
    </submittedName>
</protein>
<proteinExistence type="predicted"/>
<organism evidence="1 2">
    <name type="scientific">Phytophthora rubi</name>
    <dbReference type="NCBI Taxonomy" id="129364"/>
    <lineage>
        <taxon>Eukaryota</taxon>
        <taxon>Sar</taxon>
        <taxon>Stramenopiles</taxon>
        <taxon>Oomycota</taxon>
        <taxon>Peronosporomycetes</taxon>
        <taxon>Peronosporales</taxon>
        <taxon>Peronosporaceae</taxon>
        <taxon>Phytophthora</taxon>
    </lineage>
</organism>
<comment type="caution">
    <text evidence="1">The sequence shown here is derived from an EMBL/GenBank/DDBJ whole genome shotgun (WGS) entry which is preliminary data.</text>
</comment>
<dbReference type="EMBL" id="QXFV01000764">
    <property type="protein sequence ID" value="KAE9027211.1"/>
    <property type="molecule type" value="Genomic_DNA"/>
</dbReference>